<gene>
    <name evidence="1" type="ORF">GZH46_02501</name>
</gene>
<organism evidence="1 2">
    <name type="scientific">Fragariocoptes setiger</name>
    <dbReference type="NCBI Taxonomy" id="1670756"/>
    <lineage>
        <taxon>Eukaryota</taxon>
        <taxon>Metazoa</taxon>
        <taxon>Ecdysozoa</taxon>
        <taxon>Arthropoda</taxon>
        <taxon>Chelicerata</taxon>
        <taxon>Arachnida</taxon>
        <taxon>Acari</taxon>
        <taxon>Acariformes</taxon>
        <taxon>Trombidiformes</taxon>
        <taxon>Prostigmata</taxon>
        <taxon>Eupodina</taxon>
        <taxon>Eriophyoidea</taxon>
        <taxon>Phytoptidae</taxon>
        <taxon>Fragariocoptes</taxon>
    </lineage>
</organism>
<evidence type="ECO:0000313" key="1">
    <source>
        <dbReference type="EMBL" id="KAG9508991.1"/>
    </source>
</evidence>
<feature type="non-terminal residue" evidence="1">
    <location>
        <position position="68"/>
    </location>
</feature>
<reference evidence="1 2" key="1">
    <citation type="submission" date="2020-10" db="EMBL/GenBank/DDBJ databases">
        <authorList>
            <person name="Klimov P.B."/>
            <person name="Dyachkov S.M."/>
            <person name="Chetverikov P.E."/>
        </authorList>
    </citation>
    <scope>NUCLEOTIDE SEQUENCE [LARGE SCALE GENOMIC DNA]</scope>
    <source>
        <strain evidence="1">BMOC 18-1129-001#AD2665</strain>
        <tissue evidence="1">Entire mites</tissue>
    </source>
</reference>
<name>A0ABQ7S6J8_9ACAR</name>
<dbReference type="Proteomes" id="UP000825002">
    <property type="component" value="Unassembled WGS sequence"/>
</dbReference>
<proteinExistence type="predicted"/>
<sequence length="68" mass="7557">MDLGSSSSSEWTPSEWSDGASFCLSFLFLFAENYVTTGAPSSVRSVFSRASRLARYSRKRAMCAHTHK</sequence>
<protein>
    <submittedName>
        <fullName evidence="1">Uncharacterized protein</fullName>
    </submittedName>
</protein>
<comment type="caution">
    <text evidence="1">The sequence shown here is derived from an EMBL/GenBank/DDBJ whole genome shotgun (WGS) entry which is preliminary data.</text>
</comment>
<keyword evidence="2" id="KW-1185">Reference proteome</keyword>
<dbReference type="EMBL" id="JAIFTH010000766">
    <property type="protein sequence ID" value="KAG9508991.1"/>
    <property type="molecule type" value="Genomic_DNA"/>
</dbReference>
<accession>A0ABQ7S6J8</accession>
<evidence type="ECO:0000313" key="2">
    <source>
        <dbReference type="Proteomes" id="UP000825002"/>
    </source>
</evidence>